<evidence type="ECO:0000313" key="2">
    <source>
        <dbReference type="Proteomes" id="UP001589797"/>
    </source>
</evidence>
<dbReference type="RefSeq" id="WP_382388621.1">
    <property type="nucleotide sequence ID" value="NZ_JBHLWI010000043.1"/>
</dbReference>
<keyword evidence="1" id="KW-0503">Monooxygenase</keyword>
<gene>
    <name evidence="1" type="ORF">ACFFIP_15575</name>
</gene>
<dbReference type="EMBL" id="JBHLWI010000043">
    <property type="protein sequence ID" value="MFC0264113.1"/>
    <property type="molecule type" value="Genomic_DNA"/>
</dbReference>
<evidence type="ECO:0000313" key="1">
    <source>
        <dbReference type="EMBL" id="MFC0264113.1"/>
    </source>
</evidence>
<dbReference type="Gene3D" id="3.30.70.100">
    <property type="match status" value="1"/>
</dbReference>
<keyword evidence="1" id="KW-0560">Oxidoreductase</keyword>
<dbReference type="EC" id="1.14.-.-" evidence="1"/>
<proteinExistence type="predicted"/>
<protein>
    <submittedName>
        <fullName evidence="1">Antibiotic biosynthesis monooxygenase family protein</fullName>
        <ecNumber evidence="1">1.14.-.-</ecNumber>
    </submittedName>
</protein>
<keyword evidence="2" id="KW-1185">Reference proteome</keyword>
<comment type="caution">
    <text evidence="1">The sequence shown here is derived from an EMBL/GenBank/DDBJ whole genome shotgun (WGS) entry which is preliminary data.</text>
</comment>
<dbReference type="SUPFAM" id="SSF54909">
    <property type="entry name" value="Dimeric alpha+beta barrel"/>
    <property type="match status" value="1"/>
</dbReference>
<name>A0ABV6FW54_9BACT</name>
<dbReference type="InterPro" id="IPR052936">
    <property type="entry name" value="Jasmonate_Hydroxylase-like"/>
</dbReference>
<dbReference type="GO" id="GO:0004497">
    <property type="term" value="F:monooxygenase activity"/>
    <property type="evidence" value="ECO:0007669"/>
    <property type="project" value="UniProtKB-KW"/>
</dbReference>
<organism evidence="1 2">
    <name type="scientific">Fontibacter flavus</name>
    <dbReference type="NCBI Taxonomy" id="654838"/>
    <lineage>
        <taxon>Bacteria</taxon>
        <taxon>Pseudomonadati</taxon>
        <taxon>Bacteroidota</taxon>
        <taxon>Cytophagia</taxon>
        <taxon>Cytophagales</taxon>
        <taxon>Cyclobacteriaceae</taxon>
        <taxon>Fontibacter</taxon>
    </lineage>
</organism>
<dbReference type="PANTHER" id="PTHR37811">
    <property type="entry name" value="BLL5343 PROTEIN"/>
    <property type="match status" value="1"/>
</dbReference>
<dbReference type="InterPro" id="IPR011008">
    <property type="entry name" value="Dimeric_a/b-barrel"/>
</dbReference>
<dbReference type="Proteomes" id="UP001589797">
    <property type="component" value="Unassembled WGS sequence"/>
</dbReference>
<reference evidence="1 2" key="1">
    <citation type="submission" date="2024-09" db="EMBL/GenBank/DDBJ databases">
        <authorList>
            <person name="Sun Q."/>
            <person name="Mori K."/>
        </authorList>
    </citation>
    <scope>NUCLEOTIDE SEQUENCE [LARGE SCALE GENOMIC DNA]</scope>
    <source>
        <strain evidence="1 2">CCM 7650</strain>
    </source>
</reference>
<sequence>MIANTPPPPYYAVIFTSIRTEIEEDYHLMAEKMVDIAQEQEGYLGHESARECLGITVSYWESLESIRKWKMQTDHLLAQKLGKEKWYATYKTRISLVERDYGFEKS</sequence>
<accession>A0ABV6FW54</accession>
<dbReference type="PANTHER" id="PTHR37811:SF2">
    <property type="entry name" value="ABM DOMAIN-CONTAINING PROTEIN"/>
    <property type="match status" value="1"/>
</dbReference>